<dbReference type="Proteomes" id="UP001180087">
    <property type="component" value="Chromosome"/>
</dbReference>
<gene>
    <name evidence="8" type="ORF">QR721_10955</name>
</gene>
<keyword evidence="3" id="KW-1003">Cell membrane</keyword>
<proteinExistence type="inferred from homology"/>
<dbReference type="InterPro" id="IPR007554">
    <property type="entry name" value="Glycerophosphate_synth"/>
</dbReference>
<organism evidence="8 9">
    <name type="scientific">Aciduricibacillus chroicocephali</name>
    <dbReference type="NCBI Taxonomy" id="3054939"/>
    <lineage>
        <taxon>Bacteria</taxon>
        <taxon>Bacillati</taxon>
        <taxon>Bacillota</taxon>
        <taxon>Bacilli</taxon>
        <taxon>Bacillales</taxon>
        <taxon>Bacillaceae</taxon>
        <taxon>Aciduricibacillus</taxon>
    </lineage>
</organism>
<name>A0ABY9KTU3_9BACI</name>
<dbReference type="InterPro" id="IPR041038">
    <property type="entry name" value="TarS_C1"/>
</dbReference>
<dbReference type="Pfam" id="PF18674">
    <property type="entry name" value="TarS_C1"/>
    <property type="match status" value="1"/>
</dbReference>
<evidence type="ECO:0000256" key="2">
    <source>
        <dbReference type="ARBA" id="ARBA00010488"/>
    </source>
</evidence>
<accession>A0ABY9KTU3</accession>
<dbReference type="RefSeq" id="WP_348026887.1">
    <property type="nucleotide sequence ID" value="NZ_CP129113.1"/>
</dbReference>
<protein>
    <submittedName>
        <fullName evidence="8">CDP-glycerol glycerophosphotransferase family protein</fullName>
    </submittedName>
</protein>
<keyword evidence="4" id="KW-0808">Transferase</keyword>
<dbReference type="Gene3D" id="3.40.50.12580">
    <property type="match status" value="1"/>
</dbReference>
<dbReference type="Pfam" id="PF04464">
    <property type="entry name" value="Glyphos_transf"/>
    <property type="match status" value="1"/>
</dbReference>
<comment type="similarity">
    <text evidence="2">Belongs to the CDP-glycerol glycerophosphotransferase family.</text>
</comment>
<reference evidence="8" key="1">
    <citation type="submission" date="2023-06" db="EMBL/GenBank/DDBJ databases">
        <title>A Treasure from Seagulls: Isolation and Description of Aciduricobacillus qingdaonensis gen. nov., sp. nov., a Rare Obligately Uric Acid-utilizing Member in the Family Bacillaceae.</title>
        <authorList>
            <person name="Liu W."/>
            <person name="Wang B."/>
        </authorList>
    </citation>
    <scope>NUCLEOTIDE SEQUENCE</scope>
    <source>
        <strain evidence="8">44XB</strain>
    </source>
</reference>
<evidence type="ECO:0000256" key="4">
    <source>
        <dbReference type="ARBA" id="ARBA00022679"/>
    </source>
</evidence>
<evidence type="ECO:0000256" key="3">
    <source>
        <dbReference type="ARBA" id="ARBA00022475"/>
    </source>
</evidence>
<feature type="domain" description="TarS C-terminal" evidence="7">
    <location>
        <begin position="173"/>
        <end position="316"/>
    </location>
</feature>
<dbReference type="PANTHER" id="PTHR37316:SF3">
    <property type="entry name" value="TEICHOIC ACID GLYCEROL-PHOSPHATE TRANSFERASE"/>
    <property type="match status" value="1"/>
</dbReference>
<dbReference type="InterPro" id="IPR043149">
    <property type="entry name" value="TagF_N"/>
</dbReference>
<evidence type="ECO:0000256" key="1">
    <source>
        <dbReference type="ARBA" id="ARBA00004202"/>
    </source>
</evidence>
<keyword evidence="5" id="KW-0777">Teichoic acid biosynthesis</keyword>
<dbReference type="PANTHER" id="PTHR37316">
    <property type="entry name" value="TEICHOIC ACID GLYCEROL-PHOSPHATE PRIMASE"/>
    <property type="match status" value="1"/>
</dbReference>
<keyword evidence="6" id="KW-0472">Membrane</keyword>
<dbReference type="SUPFAM" id="SSF53756">
    <property type="entry name" value="UDP-Glycosyltransferase/glycogen phosphorylase"/>
    <property type="match status" value="1"/>
</dbReference>
<keyword evidence="9" id="KW-1185">Reference proteome</keyword>
<dbReference type="InterPro" id="IPR043148">
    <property type="entry name" value="TagF_C"/>
</dbReference>
<dbReference type="EMBL" id="CP129113">
    <property type="protein sequence ID" value="WLV24151.1"/>
    <property type="molecule type" value="Genomic_DNA"/>
</dbReference>
<dbReference type="InterPro" id="IPR051612">
    <property type="entry name" value="Teichoic_Acid_Biosynth"/>
</dbReference>
<evidence type="ECO:0000259" key="7">
    <source>
        <dbReference type="Pfam" id="PF18674"/>
    </source>
</evidence>
<evidence type="ECO:0000256" key="5">
    <source>
        <dbReference type="ARBA" id="ARBA00022944"/>
    </source>
</evidence>
<evidence type="ECO:0000313" key="8">
    <source>
        <dbReference type="EMBL" id="WLV24151.1"/>
    </source>
</evidence>
<evidence type="ECO:0000256" key="6">
    <source>
        <dbReference type="ARBA" id="ARBA00023136"/>
    </source>
</evidence>
<comment type="subcellular location">
    <subcellularLocation>
        <location evidence="1">Cell membrane</location>
        <topology evidence="1">Peripheral membrane protein</topology>
    </subcellularLocation>
</comment>
<dbReference type="Gene3D" id="3.40.50.11820">
    <property type="match status" value="1"/>
</dbReference>
<sequence>MNLPNEKKKLKERLIVEQLEGLYSIYLQLSKPDHEIRQLLFIPREEGYDRYVMDIHSEQEDGKLKFTFDIAAHPELIEVENVTYDLSFVVRAPRSSVSKKKLEKNPEKYSFGEDAEGNETVEYPIRLGKFEETYINSLDPVEVAGKQCLLFVTIKGNLSFMVNGEAKPYGKTEIIGVDFAEGIMKLQMKIMTKNSLVKNSRILFKSRKNASEYAAPVSCALLEEETVRNFGLNHYMIDNQINLNEMLQPYVREDDVLDVFVEMAYHDFEEPLTVRVGKPSDEAEQHLNSTALSGSKYTYIVSPYYTIGYQNLSLELEQFTAKSYRYLEKTMKRLNLLRPFYARKDIWIVGERPYKAQDTGYHFFKYMREHHPEKNVYYVIEKDSPELKNVEKYGNILIYKSEDHILYTLMATRIIGSHHPEYLYPLRTDEFKEKVQAQKVFLQHGVLGVKNIEEFYSAKSGTFKTDLFIVSSDFEKQIVTDDLHYKPGNIAVTGLSRFDSLFAEDVPEKRQLLIIPTWREWLSNAEQFEESEYFARYKNLINNTELHEMAEKYGFDIVFCLHPNMQNFTKYFEDAPVRVITQGEVEVQNLLKESAMMITDYSSVAFDFSFLEKPVIYYQFDRERYIGKKGSHLDMEQVLPGEIVQEEDAVTKLVDTYAARNFEMQEEYKERASKFLKYKDMKASERICEAIEKMGEKAW</sequence>
<evidence type="ECO:0000313" key="9">
    <source>
        <dbReference type="Proteomes" id="UP001180087"/>
    </source>
</evidence>